<accession>A0ABV2RES3</accession>
<sequence length="307" mass="31395">MLTLAAALLLSPVSTPVELASSPAPLHGTLLTPEGQAKAVAVILPGSGPTDRDGNSPQFGIRASTYRLLAEGLAEHGVASIRIDKRGVGESAAAGPAEADLRFSAYVDDTRAWAAEAAMKAGRPCAWLIGHSEGALVALAAVSGGDDKVCGLILLSGAGRPAGAVLREQLASLPEPLKTRADAVLTELEAGRTVADPPAELAALFRPSVQPYLISWLALDPARLAAAYDGPILIGQGATDIQVGVADAQAIKAAQPRADLAVWEGVNHVLKTAPADRAANIAVYMDPSLPLAPGVVDTTAAFILKPR</sequence>
<keyword evidence="1" id="KW-0732">Signal</keyword>
<dbReference type="InterPro" id="IPR022742">
    <property type="entry name" value="Hydrolase_4"/>
</dbReference>
<dbReference type="SUPFAM" id="SSF53474">
    <property type="entry name" value="alpha/beta-Hydrolases"/>
    <property type="match status" value="1"/>
</dbReference>
<feature type="signal peptide" evidence="1">
    <location>
        <begin position="1"/>
        <end position="19"/>
    </location>
</feature>
<organism evidence="3 4">
    <name type="scientific">Brevundimonas faecalis</name>
    <dbReference type="NCBI Taxonomy" id="947378"/>
    <lineage>
        <taxon>Bacteria</taxon>
        <taxon>Pseudomonadati</taxon>
        <taxon>Pseudomonadota</taxon>
        <taxon>Alphaproteobacteria</taxon>
        <taxon>Caulobacterales</taxon>
        <taxon>Caulobacteraceae</taxon>
        <taxon>Brevundimonas</taxon>
    </lineage>
</organism>
<dbReference type="InterPro" id="IPR029058">
    <property type="entry name" value="AB_hydrolase_fold"/>
</dbReference>
<evidence type="ECO:0000313" key="4">
    <source>
        <dbReference type="Proteomes" id="UP001549313"/>
    </source>
</evidence>
<reference evidence="3 4" key="1">
    <citation type="submission" date="2024-06" db="EMBL/GenBank/DDBJ databases">
        <title>Sorghum-associated microbial communities from plants grown in Nebraska, USA.</title>
        <authorList>
            <person name="Schachtman D."/>
        </authorList>
    </citation>
    <scope>NUCLEOTIDE SEQUENCE [LARGE SCALE GENOMIC DNA]</scope>
    <source>
        <strain evidence="3 4">2814</strain>
    </source>
</reference>
<evidence type="ECO:0000259" key="2">
    <source>
        <dbReference type="Pfam" id="PF12146"/>
    </source>
</evidence>
<dbReference type="RefSeq" id="WP_354090045.1">
    <property type="nucleotide sequence ID" value="NZ_JBEPTF010000004.1"/>
</dbReference>
<dbReference type="Gene3D" id="3.40.50.1820">
    <property type="entry name" value="alpha/beta hydrolase"/>
    <property type="match status" value="1"/>
</dbReference>
<evidence type="ECO:0000313" key="3">
    <source>
        <dbReference type="EMBL" id="MET4685089.1"/>
    </source>
</evidence>
<proteinExistence type="predicted"/>
<dbReference type="Pfam" id="PF12146">
    <property type="entry name" value="Hydrolase_4"/>
    <property type="match status" value="1"/>
</dbReference>
<dbReference type="Proteomes" id="UP001549313">
    <property type="component" value="Unassembled WGS sequence"/>
</dbReference>
<name>A0ABV2RES3_9CAUL</name>
<evidence type="ECO:0000256" key="1">
    <source>
        <dbReference type="SAM" id="SignalP"/>
    </source>
</evidence>
<dbReference type="PANTHER" id="PTHR43265:SF1">
    <property type="entry name" value="ESTERASE ESTD"/>
    <property type="match status" value="1"/>
</dbReference>
<protein>
    <submittedName>
        <fullName evidence="3">Alpha-beta hydrolase superfamily lysophospholipase</fullName>
    </submittedName>
</protein>
<keyword evidence="3" id="KW-0378">Hydrolase</keyword>
<comment type="caution">
    <text evidence="3">The sequence shown here is derived from an EMBL/GenBank/DDBJ whole genome shotgun (WGS) entry which is preliminary data.</text>
</comment>
<dbReference type="GO" id="GO:0016787">
    <property type="term" value="F:hydrolase activity"/>
    <property type="evidence" value="ECO:0007669"/>
    <property type="project" value="UniProtKB-KW"/>
</dbReference>
<feature type="domain" description="Serine aminopeptidase S33" evidence="2">
    <location>
        <begin position="63"/>
        <end position="259"/>
    </location>
</feature>
<dbReference type="EMBL" id="JBEPTF010000004">
    <property type="protein sequence ID" value="MET4685089.1"/>
    <property type="molecule type" value="Genomic_DNA"/>
</dbReference>
<gene>
    <name evidence="3" type="ORF">ABIE19_003038</name>
</gene>
<keyword evidence="4" id="KW-1185">Reference proteome</keyword>
<feature type="chain" id="PRO_5046632471" evidence="1">
    <location>
        <begin position="20"/>
        <end position="307"/>
    </location>
</feature>
<dbReference type="PANTHER" id="PTHR43265">
    <property type="entry name" value="ESTERASE ESTD"/>
    <property type="match status" value="1"/>
</dbReference>
<dbReference type="InterPro" id="IPR053145">
    <property type="entry name" value="AB_hydrolase_Est10"/>
</dbReference>